<keyword evidence="1" id="KW-0805">Transcription regulation</keyword>
<dbReference type="SUPFAM" id="SSF46955">
    <property type="entry name" value="Putative DNA-binding domain"/>
    <property type="match status" value="1"/>
</dbReference>
<dbReference type="EMBL" id="JAVRIB010000015">
    <property type="protein sequence ID" value="MDT0635955.1"/>
    <property type="molecule type" value="Genomic_DNA"/>
</dbReference>
<dbReference type="InterPro" id="IPR009061">
    <property type="entry name" value="DNA-bd_dom_put_sf"/>
</dbReference>
<name>A0ABU3C323_9GAMM</name>
<dbReference type="CDD" id="cd04770">
    <property type="entry name" value="HTH_HMRTR"/>
    <property type="match status" value="1"/>
</dbReference>
<evidence type="ECO:0000256" key="1">
    <source>
        <dbReference type="ARBA" id="ARBA00023015"/>
    </source>
</evidence>
<dbReference type="InterPro" id="IPR015358">
    <property type="entry name" value="Tscrpt_reg_MerR_DNA-bd"/>
</dbReference>
<protein>
    <submittedName>
        <fullName evidence="5">Heavy metal-responsive transcriptional regulator</fullName>
    </submittedName>
</protein>
<reference evidence="5 6" key="1">
    <citation type="submission" date="2023-09" db="EMBL/GenBank/DDBJ databases">
        <authorList>
            <person name="Rey-Velasco X."/>
        </authorList>
    </citation>
    <scope>NUCLEOTIDE SEQUENCE [LARGE SCALE GENOMIC DNA]</scope>
    <source>
        <strain evidence="5 6">W335</strain>
    </source>
</reference>
<dbReference type="PRINTS" id="PR00040">
    <property type="entry name" value="HTHMERR"/>
</dbReference>
<keyword evidence="6" id="KW-1185">Reference proteome</keyword>
<evidence type="ECO:0000313" key="5">
    <source>
        <dbReference type="EMBL" id="MDT0635955.1"/>
    </source>
</evidence>
<gene>
    <name evidence="5" type="ORF">RM532_13450</name>
</gene>
<organism evidence="5 6">
    <name type="scientific">Spectribacter hydrogenoxidans</name>
    <dbReference type="NCBI Taxonomy" id="3075608"/>
    <lineage>
        <taxon>Bacteria</taxon>
        <taxon>Pseudomonadati</taxon>
        <taxon>Pseudomonadota</taxon>
        <taxon>Gammaproteobacteria</taxon>
        <taxon>Salinisphaerales</taxon>
        <taxon>Salinisphaeraceae</taxon>
        <taxon>Spectribacter</taxon>
    </lineage>
</organism>
<dbReference type="InterPro" id="IPR047057">
    <property type="entry name" value="MerR_fam"/>
</dbReference>
<keyword evidence="2" id="KW-0238">DNA-binding</keyword>
<dbReference type="RefSeq" id="WP_311653850.1">
    <property type="nucleotide sequence ID" value="NZ_JAVRIB010000015.1"/>
</dbReference>
<evidence type="ECO:0000313" key="6">
    <source>
        <dbReference type="Proteomes" id="UP001251857"/>
    </source>
</evidence>
<dbReference type="Gene3D" id="1.10.1660.10">
    <property type="match status" value="1"/>
</dbReference>
<evidence type="ECO:0000256" key="3">
    <source>
        <dbReference type="ARBA" id="ARBA00023163"/>
    </source>
</evidence>
<dbReference type="InterPro" id="IPR000551">
    <property type="entry name" value="MerR-type_HTH_dom"/>
</dbReference>
<feature type="domain" description="HTH merR-type" evidence="4">
    <location>
        <begin position="1"/>
        <end position="71"/>
    </location>
</feature>
<comment type="caution">
    <text evidence="5">The sequence shown here is derived from an EMBL/GenBank/DDBJ whole genome shotgun (WGS) entry which is preliminary data.</text>
</comment>
<accession>A0ABU3C323</accession>
<evidence type="ECO:0000259" key="4">
    <source>
        <dbReference type="PROSITE" id="PS50937"/>
    </source>
</evidence>
<keyword evidence="3" id="KW-0804">Transcription</keyword>
<dbReference type="Pfam" id="PF09278">
    <property type="entry name" value="MerR-DNA-bind"/>
    <property type="match status" value="1"/>
</dbReference>
<proteinExistence type="predicted"/>
<dbReference type="SMART" id="SM00422">
    <property type="entry name" value="HTH_MERR"/>
    <property type="match status" value="1"/>
</dbReference>
<dbReference type="Proteomes" id="UP001251857">
    <property type="component" value="Unassembled WGS sequence"/>
</dbReference>
<dbReference type="PROSITE" id="PS50937">
    <property type="entry name" value="HTH_MERR_2"/>
    <property type="match status" value="1"/>
</dbReference>
<evidence type="ECO:0000256" key="2">
    <source>
        <dbReference type="ARBA" id="ARBA00023125"/>
    </source>
</evidence>
<sequence length="144" mass="15313">MYLTIGETARRCGCSVQSLRHYQALGLLQPADHTAGGQRLYDAAGLQRAHFIRAARAMGFGLPGIGEMLTLSDAPGADCEQVRALACAQLRETEKRMRELRSLQAALKQLVGACSGGSAADCRILAAMNGDGLASNRPGEPRWA</sequence>
<dbReference type="Pfam" id="PF00376">
    <property type="entry name" value="MerR"/>
    <property type="match status" value="1"/>
</dbReference>
<dbReference type="PANTHER" id="PTHR30204:SF92">
    <property type="entry name" value="HTH-TYPE TRANSCRIPTIONAL REGULATOR ZNTR"/>
    <property type="match status" value="1"/>
</dbReference>
<dbReference type="PANTHER" id="PTHR30204">
    <property type="entry name" value="REDOX-CYCLING DRUG-SENSING TRANSCRIPTIONAL ACTIVATOR SOXR"/>
    <property type="match status" value="1"/>
</dbReference>